<dbReference type="InterPro" id="IPR051554">
    <property type="entry name" value="Acetyltransferase_Eis"/>
</dbReference>
<keyword evidence="3 4" id="KW-0012">Acyltransferase</keyword>
<dbReference type="PROSITE" id="PS51186">
    <property type="entry name" value="GNAT"/>
    <property type="match status" value="1"/>
</dbReference>
<keyword evidence="7" id="KW-1185">Reference proteome</keyword>
<dbReference type="SUPFAM" id="SSF55718">
    <property type="entry name" value="SCP-like"/>
    <property type="match status" value="1"/>
</dbReference>
<protein>
    <submittedName>
        <fullName evidence="6">GNAT family N-acetyltransferase</fullName>
    </submittedName>
</protein>
<dbReference type="HAMAP" id="MF_01812">
    <property type="entry name" value="Eis"/>
    <property type="match status" value="1"/>
</dbReference>
<evidence type="ECO:0000256" key="2">
    <source>
        <dbReference type="ARBA" id="ARBA00022679"/>
    </source>
</evidence>
<organism evidence="6 7">
    <name type="scientific">Streptomyces tardus</name>
    <dbReference type="NCBI Taxonomy" id="2780544"/>
    <lineage>
        <taxon>Bacteria</taxon>
        <taxon>Bacillati</taxon>
        <taxon>Actinomycetota</taxon>
        <taxon>Actinomycetes</taxon>
        <taxon>Kitasatosporales</taxon>
        <taxon>Streptomycetaceae</taxon>
        <taxon>Streptomyces</taxon>
    </lineage>
</organism>
<feature type="active site" description="Proton acceptor; via carboxylate" evidence="4">
    <location>
        <position position="419"/>
    </location>
</feature>
<accession>A0A949N4S8</accession>
<dbReference type="GO" id="GO:0030649">
    <property type="term" value="P:aminoglycoside antibiotic catabolic process"/>
    <property type="evidence" value="ECO:0007669"/>
    <property type="project" value="TreeGrafter"/>
</dbReference>
<evidence type="ECO:0000259" key="5">
    <source>
        <dbReference type="PROSITE" id="PS51186"/>
    </source>
</evidence>
<dbReference type="InterPro" id="IPR016181">
    <property type="entry name" value="Acyl_CoA_acyltransferase"/>
</dbReference>
<dbReference type="Pfam" id="PF13530">
    <property type="entry name" value="SCP2_2"/>
    <property type="match status" value="1"/>
</dbReference>
<dbReference type="InterPro" id="IPR022902">
    <property type="entry name" value="NAcTrfase_Eis"/>
</dbReference>
<comment type="caution">
    <text evidence="6">The sequence shown here is derived from an EMBL/GenBank/DDBJ whole genome shotgun (WGS) entry which is preliminary data.</text>
</comment>
<evidence type="ECO:0000256" key="4">
    <source>
        <dbReference type="HAMAP-Rule" id="MF_01812"/>
    </source>
</evidence>
<name>A0A949N4S8_9ACTN</name>
<feature type="binding site" evidence="4">
    <location>
        <begin position="87"/>
        <end position="89"/>
    </location>
    <ligand>
        <name>acetyl-CoA</name>
        <dbReference type="ChEBI" id="CHEBI:57288"/>
    </ligand>
</feature>
<dbReference type="InterPro" id="IPR025559">
    <property type="entry name" value="Eis_dom"/>
</dbReference>
<comment type="caution">
    <text evidence="4">Lacks conserved residue(s) required for the propagation of feature annotation.</text>
</comment>
<dbReference type="RefSeq" id="WP_211042522.1">
    <property type="nucleotide sequence ID" value="NZ_JAELVF020000001.1"/>
</dbReference>
<dbReference type="GO" id="GO:0034069">
    <property type="term" value="F:aminoglycoside N-acetyltransferase activity"/>
    <property type="evidence" value="ECO:0007669"/>
    <property type="project" value="TreeGrafter"/>
</dbReference>
<comment type="similarity">
    <text evidence="1 4">Belongs to the acetyltransferase Eis family.</text>
</comment>
<dbReference type="InterPro" id="IPR036527">
    <property type="entry name" value="SCP2_sterol-bd_dom_sf"/>
</dbReference>
<dbReference type="Pfam" id="PF17668">
    <property type="entry name" value="Acetyltransf_17"/>
    <property type="match status" value="1"/>
</dbReference>
<dbReference type="NCBIfam" id="NF002367">
    <property type="entry name" value="PRK01346.1-4"/>
    <property type="match status" value="1"/>
</dbReference>
<dbReference type="Pfam" id="PF13527">
    <property type="entry name" value="Acetyltransf_9"/>
    <property type="match status" value="1"/>
</dbReference>
<evidence type="ECO:0000256" key="1">
    <source>
        <dbReference type="ARBA" id="ARBA00009213"/>
    </source>
</evidence>
<reference evidence="6" key="1">
    <citation type="submission" date="2021-06" db="EMBL/GenBank/DDBJ databases">
        <title>Sequencing of actinobacteria type strains.</title>
        <authorList>
            <person name="Nguyen G.-S."/>
            <person name="Wentzel A."/>
        </authorList>
    </citation>
    <scope>NUCLEOTIDE SEQUENCE</scope>
    <source>
        <strain evidence="6">P38-E01</strain>
    </source>
</reference>
<feature type="domain" description="N-acetyltransferase" evidence="5">
    <location>
        <begin position="6"/>
        <end position="158"/>
    </location>
</feature>
<dbReference type="EMBL" id="JAELVF020000001">
    <property type="protein sequence ID" value="MBU7598234.1"/>
    <property type="molecule type" value="Genomic_DNA"/>
</dbReference>
<comment type="subunit">
    <text evidence="4">Homohexamer; trimer of dimers.</text>
</comment>
<feature type="active site" description="Proton donor" evidence="4">
    <location>
        <position position="128"/>
    </location>
</feature>
<gene>
    <name evidence="6" type="ORF">JGS22_011550</name>
</gene>
<dbReference type="InterPro" id="IPR041380">
    <property type="entry name" value="Acetyltransf_17"/>
</dbReference>
<dbReference type="Proteomes" id="UP000694501">
    <property type="component" value="Unassembled WGS sequence"/>
</dbReference>
<evidence type="ECO:0000313" key="7">
    <source>
        <dbReference type="Proteomes" id="UP000694501"/>
    </source>
</evidence>
<feature type="binding site" evidence="4">
    <location>
        <begin position="95"/>
        <end position="100"/>
    </location>
    <ligand>
        <name>acetyl-CoA</name>
        <dbReference type="ChEBI" id="CHEBI:57288"/>
    </ligand>
</feature>
<dbReference type="Gene3D" id="3.30.1050.10">
    <property type="entry name" value="SCP2 sterol-binding domain"/>
    <property type="match status" value="1"/>
</dbReference>
<dbReference type="Gene3D" id="3.40.630.30">
    <property type="match status" value="2"/>
</dbReference>
<keyword evidence="2 4" id="KW-0808">Transferase</keyword>
<dbReference type="InterPro" id="IPR000182">
    <property type="entry name" value="GNAT_dom"/>
</dbReference>
<dbReference type="PANTHER" id="PTHR37817:SF1">
    <property type="entry name" value="N-ACETYLTRANSFERASE EIS"/>
    <property type="match status" value="1"/>
</dbReference>
<dbReference type="AlphaFoldDB" id="A0A949N4S8"/>
<proteinExistence type="inferred from homology"/>
<evidence type="ECO:0000313" key="6">
    <source>
        <dbReference type="EMBL" id="MBU7598234.1"/>
    </source>
</evidence>
<sequence>MPRDEITLRTLSDPAQLPDWFNAVAAGFLLPRAMGQEEREARGGPVDLDGVQGAYDGDRCVATFRTFAQELTVPGGARVPSCAATSVTVQPTHRRRGLLGGMMKRALDAAKERGELCSTLIAAEQPIYGRFGYGPAAWSADFEVDLARAGLDRNRPADTGGGRIVLVSPEEMREAGPKLHERVRALPHHAGHVDRTAHYWQLATGGLRYPDDGFQERFNALYLDSAEQVQGLALYRVESRWENATPCGTVEVPRLQAATPEAERALWEHLFRIDWSTSLRATQRAPDDVLQLLLPDGRAAHTTECADFLWLRPLDTPALLTRRTYPTAGSLVLEVQDRAGYAAGRWRLDASPEGSTCTPTTQSAELTLPVEQLGALYLGDESASRVHWLGRIDEHRSGAVQLADTLLHTPRRPWCPDSF</sequence>
<dbReference type="SUPFAM" id="SSF55729">
    <property type="entry name" value="Acyl-CoA N-acyltransferases (Nat)"/>
    <property type="match status" value="1"/>
</dbReference>
<dbReference type="PANTHER" id="PTHR37817">
    <property type="entry name" value="N-ACETYLTRANSFERASE EIS"/>
    <property type="match status" value="1"/>
</dbReference>
<evidence type="ECO:0000256" key="3">
    <source>
        <dbReference type="ARBA" id="ARBA00023315"/>
    </source>
</evidence>